<gene>
    <name evidence="1" type="ORF">HAZT_HAZT009347</name>
</gene>
<dbReference type="EMBL" id="JQDR03009349">
    <property type="protein sequence ID" value="KAA0195817.1"/>
    <property type="molecule type" value="Genomic_DNA"/>
</dbReference>
<organism evidence="1">
    <name type="scientific">Hyalella azteca</name>
    <name type="common">Amphipod</name>
    <dbReference type="NCBI Taxonomy" id="294128"/>
    <lineage>
        <taxon>Eukaryota</taxon>
        <taxon>Metazoa</taxon>
        <taxon>Ecdysozoa</taxon>
        <taxon>Arthropoda</taxon>
        <taxon>Crustacea</taxon>
        <taxon>Multicrustacea</taxon>
        <taxon>Malacostraca</taxon>
        <taxon>Eumalacostraca</taxon>
        <taxon>Peracarida</taxon>
        <taxon>Amphipoda</taxon>
        <taxon>Senticaudata</taxon>
        <taxon>Talitrida</taxon>
        <taxon>Talitroidea</taxon>
        <taxon>Hyalellidae</taxon>
        <taxon>Hyalella</taxon>
    </lineage>
</organism>
<sequence length="29" mass="3427">MQEVRQLLKECPEFDVMGVFAMTRARLLD</sequence>
<dbReference type="AlphaFoldDB" id="A0A6A0H339"/>
<keyword evidence="1" id="KW-0675">Receptor</keyword>
<proteinExistence type="predicted"/>
<feature type="non-terminal residue" evidence="1">
    <location>
        <position position="29"/>
    </location>
</feature>
<reference evidence="1" key="2">
    <citation type="journal article" date="2018" name="Environ. Sci. Technol.">
        <title>The Toxicogenome of Hyalella azteca: A Model for Sediment Ecotoxicology and Evolutionary Toxicology.</title>
        <authorList>
            <person name="Poynton H.C."/>
            <person name="Hasenbein S."/>
            <person name="Benoit J.B."/>
            <person name="Sepulveda M.S."/>
            <person name="Poelchau M.F."/>
            <person name="Hughes D.S.T."/>
            <person name="Murali S.C."/>
            <person name="Chen S."/>
            <person name="Glastad K.M."/>
            <person name="Goodisman M.A.D."/>
            <person name="Werren J.H."/>
            <person name="Vineis J.H."/>
            <person name="Bowen J.L."/>
            <person name="Friedrich M."/>
            <person name="Jones J."/>
            <person name="Robertson H.M."/>
            <person name="Feyereisen R."/>
            <person name="Mechler-Hickson A."/>
            <person name="Mathers N."/>
            <person name="Lee C.E."/>
            <person name="Colbourne J.K."/>
            <person name="Biales A."/>
            <person name="Johnston J.S."/>
            <person name="Wellborn G.A."/>
            <person name="Rosendale A.J."/>
            <person name="Cridge A.G."/>
            <person name="Munoz-Torres M.C."/>
            <person name="Bain P.A."/>
            <person name="Manny A.R."/>
            <person name="Major K.M."/>
            <person name="Lambert F.N."/>
            <person name="Vulpe C.D."/>
            <person name="Tuck P."/>
            <person name="Blalock B.J."/>
            <person name="Lin Y.Y."/>
            <person name="Smith M.E."/>
            <person name="Ochoa-Acuna H."/>
            <person name="Chen M.M."/>
            <person name="Childers C.P."/>
            <person name="Qu J."/>
            <person name="Dugan S."/>
            <person name="Lee S.L."/>
            <person name="Chao H."/>
            <person name="Dinh H."/>
            <person name="Han Y."/>
            <person name="Doddapaneni H."/>
            <person name="Worley K.C."/>
            <person name="Muzny D.M."/>
            <person name="Gibbs R.A."/>
            <person name="Richards S."/>
        </authorList>
    </citation>
    <scope>NUCLEOTIDE SEQUENCE</scope>
    <source>
        <strain evidence="1">HAZT.00-mixed</strain>
        <tissue evidence="1">Whole organism</tissue>
    </source>
</reference>
<comment type="caution">
    <text evidence="1">The sequence shown here is derived from an EMBL/GenBank/DDBJ whole genome shotgun (WGS) entry which is preliminary data.</text>
</comment>
<reference evidence="1" key="3">
    <citation type="submission" date="2019-06" db="EMBL/GenBank/DDBJ databases">
        <authorList>
            <person name="Poynton C."/>
            <person name="Hasenbein S."/>
            <person name="Benoit J.B."/>
            <person name="Sepulveda M.S."/>
            <person name="Poelchau M.F."/>
            <person name="Murali S.C."/>
            <person name="Chen S."/>
            <person name="Glastad K.M."/>
            <person name="Werren J.H."/>
            <person name="Vineis J.H."/>
            <person name="Bowen J.L."/>
            <person name="Friedrich M."/>
            <person name="Jones J."/>
            <person name="Robertson H.M."/>
            <person name="Feyereisen R."/>
            <person name="Mechler-Hickson A."/>
            <person name="Mathers N."/>
            <person name="Lee C.E."/>
            <person name="Colbourne J.K."/>
            <person name="Biales A."/>
            <person name="Johnston J.S."/>
            <person name="Wellborn G.A."/>
            <person name="Rosendale A.J."/>
            <person name="Cridge A.G."/>
            <person name="Munoz-Torres M.C."/>
            <person name="Bain P.A."/>
            <person name="Manny A.R."/>
            <person name="Major K.M."/>
            <person name="Lambert F.N."/>
            <person name="Vulpe C.D."/>
            <person name="Tuck P."/>
            <person name="Blalock B.J."/>
            <person name="Lin Y.-Y."/>
            <person name="Smith M.E."/>
            <person name="Ochoa-Acuna H."/>
            <person name="Chen M.-J.M."/>
            <person name="Childers C.P."/>
            <person name="Qu J."/>
            <person name="Dugan S."/>
            <person name="Lee S.L."/>
            <person name="Chao H."/>
            <person name="Dinh H."/>
            <person name="Han Y."/>
            <person name="Doddapaneni H."/>
            <person name="Worley K.C."/>
            <person name="Muzny D.M."/>
            <person name="Gibbs R.A."/>
            <person name="Richards S."/>
        </authorList>
    </citation>
    <scope>NUCLEOTIDE SEQUENCE</scope>
    <source>
        <strain evidence="1">HAZT.00-mixed</strain>
        <tissue evidence="1">Whole organism</tissue>
    </source>
</reference>
<evidence type="ECO:0000313" key="1">
    <source>
        <dbReference type="EMBL" id="KAA0195817.1"/>
    </source>
</evidence>
<reference evidence="1" key="1">
    <citation type="submission" date="2014-08" db="EMBL/GenBank/DDBJ databases">
        <authorList>
            <person name="Murali S."/>
            <person name="Richards S."/>
            <person name="Bandaranaike D."/>
            <person name="Bellair M."/>
            <person name="Blankenburg K."/>
            <person name="Chao H."/>
            <person name="Dinh H."/>
            <person name="Doddapaneni H."/>
            <person name="Dugan-Rocha S."/>
            <person name="Elkadiri S."/>
            <person name="Gnanaolivu R."/>
            <person name="Hughes D."/>
            <person name="Lee S."/>
            <person name="Li M."/>
            <person name="Ming W."/>
            <person name="Munidasa M."/>
            <person name="Muniz J."/>
            <person name="Nguyen L."/>
            <person name="Osuji N."/>
            <person name="Pu L.-L."/>
            <person name="Puazo M."/>
            <person name="Skinner E."/>
            <person name="Qu C."/>
            <person name="Quiroz J."/>
            <person name="Raj R."/>
            <person name="Weissenberger G."/>
            <person name="Xin Y."/>
            <person name="Zou X."/>
            <person name="Han Y."/>
            <person name="Worley K."/>
            <person name="Muzny D."/>
            <person name="Gibbs R."/>
        </authorList>
    </citation>
    <scope>NUCLEOTIDE SEQUENCE</scope>
    <source>
        <strain evidence="1">HAZT.00-mixed</strain>
        <tissue evidence="1">Whole organism</tissue>
    </source>
</reference>
<dbReference type="Proteomes" id="UP000711488">
    <property type="component" value="Unassembled WGS sequence"/>
</dbReference>
<accession>A0A6A0H339</accession>
<name>A0A6A0H339_HYAAZ</name>
<protein>
    <submittedName>
        <fullName evidence="1">Gustatory receptor 20</fullName>
    </submittedName>
</protein>